<feature type="compositionally biased region" description="Polar residues" evidence="1">
    <location>
        <begin position="1"/>
        <end position="14"/>
    </location>
</feature>
<feature type="compositionally biased region" description="Polar residues" evidence="1">
    <location>
        <begin position="23"/>
        <end position="32"/>
    </location>
</feature>
<organismHost>
    <name type="scientific">Potamochoerus larvatus</name>
    <name type="common">Bushpig</name>
    <dbReference type="NCBI Taxonomy" id="273792"/>
</organismHost>
<protein>
    <submittedName>
        <fullName evidence="2">L60L CDS</fullName>
    </submittedName>
</protein>
<dbReference type="EMBL" id="LR899131">
    <property type="protein sequence ID" value="CAD7112206.1"/>
    <property type="molecule type" value="Genomic_DNA"/>
</dbReference>
<organismHost>
    <name type="scientific">Phacochoerus aethiopicus</name>
    <name type="common">Warthog</name>
    <dbReference type="NCBI Taxonomy" id="85517"/>
</organismHost>
<sequence length="102" mass="11545">MGDTLSKQMSSTETLPFKEEQAHCNNKTSENQPKIIDDNKCTDSQNTDSLNTDSQHTDSQNTDSQHTDSQNTDSKHTDSQNTDSSEVYSMALNKDWHLYVMI</sequence>
<organismHost>
    <name type="scientific">Sus scrofa</name>
    <name type="common">Pig</name>
    <dbReference type="NCBI Taxonomy" id="9823"/>
</organismHost>
<organismHost>
    <name type="scientific">Ornithodoros</name>
    <name type="common">relapsing fever ticks</name>
    <dbReference type="NCBI Taxonomy" id="6937"/>
</organismHost>
<organismHost>
    <name type="scientific">Phacochoerus africanus</name>
    <name type="common">Warthog</name>
    <dbReference type="NCBI Taxonomy" id="41426"/>
</organismHost>
<evidence type="ECO:0000313" key="2">
    <source>
        <dbReference type="EMBL" id="CAD7112206.1"/>
    </source>
</evidence>
<accession>A0A7R8Z224</accession>
<organismHost>
    <name type="scientific">Ornithodoros moubata</name>
    <name type="common">Soft tick</name>
    <name type="synonym">Argasid tick</name>
    <dbReference type="NCBI Taxonomy" id="6938"/>
</organismHost>
<feature type="compositionally biased region" description="Polar residues" evidence="1">
    <location>
        <begin position="42"/>
        <end position="72"/>
    </location>
</feature>
<name>A0A7R8Z224_ASF</name>
<proteinExistence type="predicted"/>
<evidence type="ECO:0000256" key="1">
    <source>
        <dbReference type="SAM" id="MobiDB-lite"/>
    </source>
</evidence>
<reference evidence="2" key="1">
    <citation type="submission" date="2020-11" db="EMBL/GenBank/DDBJ databases">
        <authorList>
            <consortium name="IVD NGS Lab"/>
        </authorList>
    </citation>
    <scope>NUCLEOTIDE SEQUENCE [LARGE SCALE GENOMIC DNA]</scope>
    <source>
        <strain evidence="2">ASFV Ken.rie1</strain>
    </source>
</reference>
<feature type="region of interest" description="Disordered" evidence="1">
    <location>
        <begin position="1"/>
        <end position="89"/>
    </location>
</feature>
<organism evidence="2">
    <name type="scientific">African swine fever virus</name>
    <name type="common">ASFV</name>
    <dbReference type="NCBI Taxonomy" id="10497"/>
    <lineage>
        <taxon>Viruses</taxon>
        <taxon>Varidnaviria</taxon>
        <taxon>Bamfordvirae</taxon>
        <taxon>Nucleocytoviricota</taxon>
        <taxon>Pokkesviricetes</taxon>
        <taxon>Asfuvirales</taxon>
        <taxon>Asfarviridae</taxon>
        <taxon>Asfivirus</taxon>
        <taxon>Asfivirus haemorrhagiae</taxon>
    </lineage>
</organism>
<dbReference type="Proteomes" id="UP000594880">
    <property type="component" value="Segment"/>
</dbReference>